<dbReference type="Proteomes" id="UP001165101">
    <property type="component" value="Unassembled WGS sequence"/>
</dbReference>
<evidence type="ECO:0000313" key="2">
    <source>
        <dbReference type="Proteomes" id="UP001165101"/>
    </source>
</evidence>
<sequence>MRFEVPNSFDEALDSPQQSQWIRACRNEMQTLYEEKMFEEVHTDLVNGPILDAHWKFDVSDDPGDINAGFEAKIHVKGYEQVHGVHYDETYSPTVTYDTLKMVIASIAATGDGKIFQFRINNYLLQGAVDRVIYLNPPWGTETKQNHLWRLNYCMPGMKQANRQAYICLRDFLQGKAFRISDSDPCLFIRGRCYAMIYADIVIVASTDVNGMYQLENSLRNRFSIGYLTYDYENDLSDSDSAYDVAEKTTSILGLTLHFRPNEITISMKGAIQRALNEHNMNVHSSAPLVPLPVCIDIEDTNSAFLSENSTSEFKSLLGKLIFIQSKLRDDVTVVVKALSQCIINPRVNHLDAAKKVLYYLGYTIESGMNFKYLPPSDSDNSYDSDNY</sequence>
<organism evidence="1 2">
    <name type="scientific">Candida boidinii</name>
    <name type="common">Yeast</name>
    <dbReference type="NCBI Taxonomy" id="5477"/>
    <lineage>
        <taxon>Eukaryota</taxon>
        <taxon>Fungi</taxon>
        <taxon>Dikarya</taxon>
        <taxon>Ascomycota</taxon>
        <taxon>Saccharomycotina</taxon>
        <taxon>Pichiomycetes</taxon>
        <taxon>Pichiales</taxon>
        <taxon>Pichiaceae</taxon>
        <taxon>Ogataea</taxon>
        <taxon>Ogataea/Candida clade</taxon>
    </lineage>
</organism>
<gene>
    <name evidence="1" type="ORF">Cboi01_000015600</name>
</gene>
<protein>
    <submittedName>
        <fullName evidence="1">Unnamed protein product</fullName>
    </submittedName>
</protein>
<reference evidence="1" key="1">
    <citation type="submission" date="2023-04" db="EMBL/GenBank/DDBJ databases">
        <title>Candida boidinii NBRC 1967.</title>
        <authorList>
            <person name="Ichikawa N."/>
            <person name="Sato H."/>
            <person name="Tonouchi N."/>
        </authorList>
    </citation>
    <scope>NUCLEOTIDE SEQUENCE</scope>
    <source>
        <strain evidence="1">NBRC 1967</strain>
    </source>
</reference>
<keyword evidence="2" id="KW-1185">Reference proteome</keyword>
<accession>A0ACB5TE38</accession>
<evidence type="ECO:0000313" key="1">
    <source>
        <dbReference type="EMBL" id="GME87057.1"/>
    </source>
</evidence>
<comment type="caution">
    <text evidence="1">The sequence shown here is derived from an EMBL/GenBank/DDBJ whole genome shotgun (WGS) entry which is preliminary data.</text>
</comment>
<name>A0ACB5TE38_CANBO</name>
<dbReference type="EMBL" id="BSXV01000037">
    <property type="protein sequence ID" value="GME87057.1"/>
    <property type="molecule type" value="Genomic_DNA"/>
</dbReference>
<proteinExistence type="predicted"/>